<evidence type="ECO:0000313" key="2">
    <source>
        <dbReference type="Proteomes" id="UP001068379"/>
    </source>
</evidence>
<comment type="caution">
    <text evidence="1">The sequence shown here is derived from an EMBL/GenBank/DDBJ whole genome shotgun (WGS) entry which is preliminary data.</text>
</comment>
<sequence length="138" mass="14916">MTENYKQLRDALAAGPTPGPWDYGADPCPNNEAALAICKQNIDAHTKPSSGYFFVVYVGDGRRTALVGHGPDGEANARLIAACHPETIRVLLADYDRMRDALETIAVYPHARDQEMSTAAMRKIARAALAQEQGGSDD</sequence>
<reference evidence="1" key="1">
    <citation type="submission" date="2022-12" db="EMBL/GenBank/DDBJ databases">
        <title>Bacterial isolates from different developmental stages of Nematostella vectensis.</title>
        <authorList>
            <person name="Fraune S."/>
        </authorList>
    </citation>
    <scope>NUCLEOTIDE SEQUENCE</scope>
    <source>
        <strain evidence="1">G21619-S1</strain>
    </source>
</reference>
<evidence type="ECO:0000313" key="1">
    <source>
        <dbReference type="EMBL" id="MCZ4331049.1"/>
    </source>
</evidence>
<name>A0ABT4M7G1_9BURK</name>
<proteinExistence type="predicted"/>
<dbReference type="Proteomes" id="UP001068379">
    <property type="component" value="Unassembled WGS sequence"/>
</dbReference>
<gene>
    <name evidence="1" type="ORF">O4H32_13955</name>
</gene>
<dbReference type="RefSeq" id="WP_269360160.1">
    <property type="nucleotide sequence ID" value="NZ_JAPWHE010000014.1"/>
</dbReference>
<keyword evidence="2" id="KW-1185">Reference proteome</keyword>
<protein>
    <submittedName>
        <fullName evidence="1">Uncharacterized protein</fullName>
    </submittedName>
</protein>
<dbReference type="EMBL" id="JAPWHE010000014">
    <property type="protein sequence ID" value="MCZ4331049.1"/>
    <property type="molecule type" value="Genomic_DNA"/>
</dbReference>
<organism evidence="1 2">
    <name type="scientific">Castellaniella denitrificans</name>
    <dbReference type="NCBI Taxonomy" id="56119"/>
    <lineage>
        <taxon>Bacteria</taxon>
        <taxon>Pseudomonadati</taxon>
        <taxon>Pseudomonadota</taxon>
        <taxon>Betaproteobacteria</taxon>
        <taxon>Burkholderiales</taxon>
        <taxon>Alcaligenaceae</taxon>
        <taxon>Castellaniella</taxon>
    </lineage>
</organism>
<accession>A0ABT4M7G1</accession>